<evidence type="ECO:0000313" key="17">
    <source>
        <dbReference type="EMBL" id="GGB94811.1"/>
    </source>
</evidence>
<keyword evidence="11" id="KW-0456">Lyase</keyword>
<dbReference type="PANTHER" id="PTHR23309:SF51">
    <property type="entry name" value="3-HYDROXYACYL-COA DEHYDROGENASE-RELATED"/>
    <property type="match status" value="1"/>
</dbReference>
<reference evidence="17" key="2">
    <citation type="submission" date="2020-09" db="EMBL/GenBank/DDBJ databases">
        <authorList>
            <person name="Sun Q."/>
            <person name="Zhou Y."/>
        </authorList>
    </citation>
    <scope>NUCLEOTIDE SEQUENCE</scope>
    <source>
        <strain evidence="17">CGMCC 1.15095</strain>
    </source>
</reference>
<dbReference type="GO" id="GO:0070403">
    <property type="term" value="F:NAD+ binding"/>
    <property type="evidence" value="ECO:0007669"/>
    <property type="project" value="InterPro"/>
</dbReference>
<dbReference type="FunFam" id="3.40.50.720:FF:000009">
    <property type="entry name" value="Fatty oxidation complex, alpha subunit"/>
    <property type="match status" value="1"/>
</dbReference>
<dbReference type="SUPFAM" id="SSF48179">
    <property type="entry name" value="6-phosphogluconate dehydrogenase C-terminal domain-like"/>
    <property type="match status" value="2"/>
</dbReference>
<dbReference type="Pfam" id="PF00378">
    <property type="entry name" value="ECH_1"/>
    <property type="match status" value="1"/>
</dbReference>
<dbReference type="Pfam" id="PF00725">
    <property type="entry name" value="3HCDH"/>
    <property type="match status" value="1"/>
</dbReference>
<accession>A0A916TR30</accession>
<dbReference type="InterPro" id="IPR036291">
    <property type="entry name" value="NAD(P)-bd_dom_sf"/>
</dbReference>
<dbReference type="InterPro" id="IPR006108">
    <property type="entry name" value="3HC_DH_C"/>
</dbReference>
<keyword evidence="10" id="KW-0413">Isomerase</keyword>
<evidence type="ECO:0000256" key="7">
    <source>
        <dbReference type="ARBA" id="ARBA00023027"/>
    </source>
</evidence>
<dbReference type="Gene3D" id="1.10.1040.50">
    <property type="match status" value="1"/>
</dbReference>
<keyword evidence="12" id="KW-0511">Multifunctional enzyme</keyword>
<dbReference type="PROSITE" id="PS00166">
    <property type="entry name" value="ENOYL_COA_HYDRATASE"/>
    <property type="match status" value="1"/>
</dbReference>
<evidence type="ECO:0000256" key="1">
    <source>
        <dbReference type="ARBA" id="ARBA00004275"/>
    </source>
</evidence>
<keyword evidence="5" id="KW-0442">Lipid degradation</keyword>
<evidence type="ECO:0000259" key="15">
    <source>
        <dbReference type="Pfam" id="PF00725"/>
    </source>
</evidence>
<evidence type="ECO:0000256" key="4">
    <source>
        <dbReference type="ARBA" id="ARBA00022832"/>
    </source>
</evidence>
<evidence type="ECO:0000256" key="14">
    <source>
        <dbReference type="RuleBase" id="RU003707"/>
    </source>
</evidence>
<evidence type="ECO:0000259" key="16">
    <source>
        <dbReference type="Pfam" id="PF02737"/>
    </source>
</evidence>
<evidence type="ECO:0000256" key="9">
    <source>
        <dbReference type="ARBA" id="ARBA00023140"/>
    </source>
</evidence>
<comment type="similarity">
    <text evidence="3">In the N-terminal section; belongs to the enoyl-CoA hydratase/isomerase family.</text>
</comment>
<evidence type="ECO:0000256" key="11">
    <source>
        <dbReference type="ARBA" id="ARBA00023239"/>
    </source>
</evidence>
<dbReference type="Gene3D" id="3.40.50.720">
    <property type="entry name" value="NAD(P)-binding Rossmann-like Domain"/>
    <property type="match status" value="1"/>
</dbReference>
<reference evidence="17" key="1">
    <citation type="journal article" date="2014" name="Int. J. Syst. Evol. Microbiol.">
        <title>Complete genome sequence of Corynebacterium casei LMG S-19264T (=DSM 44701T), isolated from a smear-ripened cheese.</title>
        <authorList>
            <consortium name="US DOE Joint Genome Institute (JGI-PGF)"/>
            <person name="Walter F."/>
            <person name="Albersmeier A."/>
            <person name="Kalinowski J."/>
            <person name="Ruckert C."/>
        </authorList>
    </citation>
    <scope>NUCLEOTIDE SEQUENCE</scope>
    <source>
        <strain evidence="17">CGMCC 1.15095</strain>
    </source>
</reference>
<comment type="similarity">
    <text evidence="14">Belongs to the enoyl-CoA hydratase/isomerase family.</text>
</comment>
<dbReference type="Gene3D" id="3.90.226.10">
    <property type="entry name" value="2-enoyl-CoA Hydratase, Chain A, domain 1"/>
    <property type="match status" value="1"/>
</dbReference>
<dbReference type="SUPFAM" id="SSF52096">
    <property type="entry name" value="ClpP/crotonase"/>
    <property type="match status" value="1"/>
</dbReference>
<dbReference type="EMBL" id="BMHK01000005">
    <property type="protein sequence ID" value="GGB94811.1"/>
    <property type="molecule type" value="Genomic_DNA"/>
</dbReference>
<keyword evidence="6" id="KW-0560">Oxidoreductase</keyword>
<evidence type="ECO:0000256" key="12">
    <source>
        <dbReference type="ARBA" id="ARBA00023268"/>
    </source>
</evidence>
<comment type="subcellular location">
    <subcellularLocation>
        <location evidence="1">Peroxisome</location>
    </subcellularLocation>
</comment>
<evidence type="ECO:0000313" key="18">
    <source>
        <dbReference type="Proteomes" id="UP000608154"/>
    </source>
</evidence>
<dbReference type="AlphaFoldDB" id="A0A916TR30"/>
<comment type="pathway">
    <text evidence="2">Lipid metabolism; fatty acid beta-oxidation.</text>
</comment>
<keyword evidence="9" id="KW-0576">Peroxisome</keyword>
<keyword evidence="4" id="KW-0276">Fatty acid metabolism</keyword>
<evidence type="ECO:0000256" key="8">
    <source>
        <dbReference type="ARBA" id="ARBA00023098"/>
    </source>
</evidence>
<dbReference type="CDD" id="cd06558">
    <property type="entry name" value="crotonase-like"/>
    <property type="match status" value="1"/>
</dbReference>
<dbReference type="GO" id="GO:0006631">
    <property type="term" value="P:fatty acid metabolic process"/>
    <property type="evidence" value="ECO:0007669"/>
    <property type="project" value="UniProtKB-KW"/>
</dbReference>
<dbReference type="InterPro" id="IPR018376">
    <property type="entry name" value="Enoyl-CoA_hyd/isom_CS"/>
</dbReference>
<dbReference type="InterPro" id="IPR008927">
    <property type="entry name" value="6-PGluconate_DH-like_C_sf"/>
</dbReference>
<dbReference type="InterPro" id="IPR029045">
    <property type="entry name" value="ClpP/crotonase-like_dom_sf"/>
</dbReference>
<dbReference type="GO" id="GO:0003857">
    <property type="term" value="F:(3S)-3-hydroxyacyl-CoA dehydrogenase (NAD+) activity"/>
    <property type="evidence" value="ECO:0007669"/>
    <property type="project" value="UniProtKB-EC"/>
</dbReference>
<evidence type="ECO:0000256" key="3">
    <source>
        <dbReference type="ARBA" id="ARBA00008750"/>
    </source>
</evidence>
<keyword evidence="8" id="KW-0443">Lipid metabolism</keyword>
<dbReference type="InterPro" id="IPR001753">
    <property type="entry name" value="Enoyl-CoA_hydra/iso"/>
</dbReference>
<keyword evidence="7" id="KW-0520">NAD</keyword>
<name>A0A916TR30_9SPHN</name>
<keyword evidence="18" id="KW-1185">Reference proteome</keyword>
<evidence type="ECO:0000256" key="5">
    <source>
        <dbReference type="ARBA" id="ARBA00022963"/>
    </source>
</evidence>
<dbReference type="InterPro" id="IPR006176">
    <property type="entry name" value="3-OHacyl-CoA_DH_NAD-bd"/>
</dbReference>
<dbReference type="SUPFAM" id="SSF51735">
    <property type="entry name" value="NAD(P)-binding Rossmann-fold domains"/>
    <property type="match status" value="1"/>
</dbReference>
<feature type="domain" description="3-hydroxyacyl-CoA dehydrogenase NAD binding" evidence="16">
    <location>
        <begin position="292"/>
        <end position="467"/>
    </location>
</feature>
<evidence type="ECO:0000256" key="10">
    <source>
        <dbReference type="ARBA" id="ARBA00023235"/>
    </source>
</evidence>
<evidence type="ECO:0000256" key="6">
    <source>
        <dbReference type="ARBA" id="ARBA00023002"/>
    </source>
</evidence>
<feature type="domain" description="3-hydroxyacyl-CoA dehydrogenase C-terminal" evidence="15">
    <location>
        <begin position="472"/>
        <end position="556"/>
    </location>
</feature>
<sequence length="671" mass="71444">MGDIAAWTRNGAIAVLTLDNPPVNAISQAVRSALVEGVKRAAAEPDVSALVIACAGRTFFAGADLKEFGKPSTEPFLTEVVDTIEGAGKPVIAAIHGSALGGGLEIAMACHYRVAHADARLGLPEVTLGLMPGARGTQHLPRLVGVSKALEIIALGEPVSAPEARTIGLVDEIAEGDLVEAACAKARSAADAPPRRTRERVAQPVSDDIYEQFSQRHAKKFRGLDAPKAIIASIRAATELPFEDGARRERDIFLKLRAGPQNEALRHVFFAEREAGKVPGIEGGEARVIETAGVIGSGTMGSGITIAFLSAGIPVTLYERDPAALKRGLAHIRMVLDGNVSSGRMTREAADRALSAVQPTSDMAALANADVIVEAAYERMDIKRSIFAELGELAKPGAILASNTSYLDLDEIAGVTSRPADVIGLHFFSPANIMKLLEVVRGRETAPDVIATAFKLAKRIGKIAVLSGNAWGFIGNRMLAVRREQAEAMAVEGASPAQVDRVLENFGFAMGPFRMGDLAGLDLGWTPESSTGSTIRERLCEAGRRGQKTGAGFYDYRDDRKPAPSQEAEAIIAGFARDRGITRSSFDDAEILDRLLWPMVDEGAKLLAEGIALRESDIDVVWLNGYGWPRWTGGPMFHARQTGLPEVTRRLRALGIAPSDALMNLANEDSA</sequence>
<protein>
    <submittedName>
        <fullName evidence="17">3-hydroxyacyl-CoA dehydrogenase</fullName>
    </submittedName>
</protein>
<dbReference type="Pfam" id="PF02737">
    <property type="entry name" value="3HCDH_N"/>
    <property type="match status" value="1"/>
</dbReference>
<comment type="caution">
    <text evidence="17">The sequence shown here is derived from an EMBL/GenBank/DDBJ whole genome shotgun (WGS) entry which is preliminary data.</text>
</comment>
<evidence type="ECO:0000256" key="2">
    <source>
        <dbReference type="ARBA" id="ARBA00005005"/>
    </source>
</evidence>
<gene>
    <name evidence="17" type="primary">fadJ</name>
    <name evidence="17" type="ORF">GCM10011494_11620</name>
</gene>
<dbReference type="GO" id="GO:0016042">
    <property type="term" value="P:lipid catabolic process"/>
    <property type="evidence" value="ECO:0007669"/>
    <property type="project" value="UniProtKB-KW"/>
</dbReference>
<dbReference type="FunFam" id="1.10.1040.50:FF:000006">
    <property type="entry name" value="Peroxisomal bifunctional enzyme"/>
    <property type="match status" value="1"/>
</dbReference>
<dbReference type="GO" id="GO:0004300">
    <property type="term" value="F:enoyl-CoA hydratase activity"/>
    <property type="evidence" value="ECO:0007669"/>
    <property type="project" value="UniProtKB-ARBA"/>
</dbReference>
<evidence type="ECO:0000256" key="13">
    <source>
        <dbReference type="ARBA" id="ARBA00049556"/>
    </source>
</evidence>
<proteinExistence type="inferred from homology"/>
<organism evidence="17 18">
    <name type="scientific">Novosphingobium endophyticum</name>
    <dbReference type="NCBI Taxonomy" id="1955250"/>
    <lineage>
        <taxon>Bacteria</taxon>
        <taxon>Pseudomonadati</taxon>
        <taxon>Pseudomonadota</taxon>
        <taxon>Alphaproteobacteria</taxon>
        <taxon>Sphingomonadales</taxon>
        <taxon>Sphingomonadaceae</taxon>
        <taxon>Novosphingobium</taxon>
    </lineage>
</organism>
<dbReference type="GO" id="GO:0016853">
    <property type="term" value="F:isomerase activity"/>
    <property type="evidence" value="ECO:0007669"/>
    <property type="project" value="UniProtKB-KW"/>
</dbReference>
<dbReference type="RefSeq" id="WP_188769406.1">
    <property type="nucleotide sequence ID" value="NZ_BMHK01000005.1"/>
</dbReference>
<comment type="catalytic activity">
    <reaction evidence="13">
        <text>a (3S)-3-hydroxyacyl-CoA + NAD(+) = a 3-oxoacyl-CoA + NADH + H(+)</text>
        <dbReference type="Rhea" id="RHEA:22432"/>
        <dbReference type="ChEBI" id="CHEBI:15378"/>
        <dbReference type="ChEBI" id="CHEBI:57318"/>
        <dbReference type="ChEBI" id="CHEBI:57540"/>
        <dbReference type="ChEBI" id="CHEBI:57945"/>
        <dbReference type="ChEBI" id="CHEBI:90726"/>
        <dbReference type="EC" id="1.1.1.35"/>
    </reaction>
</comment>
<dbReference type="PANTHER" id="PTHR23309">
    <property type="entry name" value="3-HYDROXYACYL-COA DEHYROGENASE"/>
    <property type="match status" value="1"/>
</dbReference>
<dbReference type="Proteomes" id="UP000608154">
    <property type="component" value="Unassembled WGS sequence"/>
</dbReference>